<dbReference type="Proteomes" id="UP000015347">
    <property type="component" value="Unassembled WGS sequence"/>
</dbReference>
<feature type="compositionally biased region" description="Basic and acidic residues" evidence="1">
    <location>
        <begin position="190"/>
        <end position="199"/>
    </location>
</feature>
<protein>
    <submittedName>
        <fullName evidence="2">Uncharacterized protein</fullName>
    </submittedName>
</protein>
<sequence>MLGAQGRQPRHGLAEVAPDRIGGRLRVMSLERREDLAVIGQDAPDLWRVPEIEAPHPVQVTRTRADELVQLGKPHGGEHHLVKGFVELLEGPDLVALLGQGVLHADDGAQPRDRGLVDDGGQDVHHLELDGPAQEQGLVDLVRIDAGHDSLGLGKDLDQPLAFQLLERVAQRRLADVVFLRQRRAAEHGIGRQVERDDAPAQGIQRPPGGRGHRPRGGVAAQALHQTGKEVLVLHADIHIPRS</sequence>
<proteinExistence type="predicted"/>
<gene>
    <name evidence="2" type="ORF">Salmuc_04322</name>
</gene>
<dbReference type="STRING" id="1123237.Salmuc_04322"/>
<feature type="region of interest" description="Disordered" evidence="1">
    <location>
        <begin position="190"/>
        <end position="219"/>
    </location>
</feature>
<comment type="caution">
    <text evidence="2">The sequence shown here is derived from an EMBL/GenBank/DDBJ whole genome shotgun (WGS) entry which is preliminary data.</text>
</comment>
<reference evidence="3" key="1">
    <citation type="journal article" date="2014" name="Stand. Genomic Sci.">
        <title>Genome sequence of the exopolysaccharide-producing Salipiger mucosus type strain (DSM 16094(T)), a moderately halophilic member of the Roseobacter clade.</title>
        <authorList>
            <person name="Riedel T."/>
            <person name="Spring S."/>
            <person name="Fiebig A."/>
            <person name="Petersen J."/>
            <person name="Kyrpides N.C."/>
            <person name="Goker M."/>
            <person name="Klenk H.P."/>
        </authorList>
    </citation>
    <scope>NUCLEOTIDE SEQUENCE [LARGE SCALE GENOMIC DNA]</scope>
    <source>
        <strain evidence="3">DSM 16094</strain>
    </source>
</reference>
<organism evidence="2 3">
    <name type="scientific">Salipiger mucosus DSM 16094</name>
    <dbReference type="NCBI Taxonomy" id="1123237"/>
    <lineage>
        <taxon>Bacteria</taxon>
        <taxon>Pseudomonadati</taxon>
        <taxon>Pseudomonadota</taxon>
        <taxon>Alphaproteobacteria</taxon>
        <taxon>Rhodobacterales</taxon>
        <taxon>Roseobacteraceae</taxon>
        <taxon>Salipiger</taxon>
    </lineage>
</organism>
<evidence type="ECO:0000256" key="1">
    <source>
        <dbReference type="SAM" id="MobiDB-lite"/>
    </source>
</evidence>
<evidence type="ECO:0000313" key="3">
    <source>
        <dbReference type="Proteomes" id="UP000015347"/>
    </source>
</evidence>
<evidence type="ECO:0000313" key="2">
    <source>
        <dbReference type="EMBL" id="EPX78740.1"/>
    </source>
</evidence>
<dbReference type="AlphaFoldDB" id="S9RKT3"/>
<dbReference type="HOGENOM" id="CLU_1141936_0_0_5"/>
<dbReference type="EMBL" id="APVH01000038">
    <property type="protein sequence ID" value="EPX78740.1"/>
    <property type="molecule type" value="Genomic_DNA"/>
</dbReference>
<keyword evidence="3" id="KW-1185">Reference proteome</keyword>
<name>S9RKT3_9RHOB</name>
<accession>S9RKT3</accession>